<dbReference type="GO" id="GO:0008270">
    <property type="term" value="F:zinc ion binding"/>
    <property type="evidence" value="ECO:0007669"/>
    <property type="project" value="UniProtKB-KW"/>
</dbReference>
<evidence type="ECO:0000256" key="3">
    <source>
        <dbReference type="ARBA" id="ARBA00022833"/>
    </source>
</evidence>
<feature type="domain" description="SWIM-type" evidence="6">
    <location>
        <begin position="421"/>
        <end position="453"/>
    </location>
</feature>
<dbReference type="InterPro" id="IPR004332">
    <property type="entry name" value="Transposase_MuDR"/>
</dbReference>
<dbReference type="RefSeq" id="XP_020549562.1">
    <property type="nucleotide sequence ID" value="XM_020693903.1"/>
</dbReference>
<dbReference type="Proteomes" id="UP000504604">
    <property type="component" value="Linkage group LG5"/>
</dbReference>
<dbReference type="OrthoDB" id="912350at2759"/>
<dbReference type="PROSITE" id="PS50966">
    <property type="entry name" value="ZF_SWIM"/>
    <property type="match status" value="1"/>
</dbReference>
<keyword evidence="1" id="KW-0479">Metal-binding</keyword>
<feature type="region of interest" description="Disordered" evidence="5">
    <location>
        <begin position="497"/>
        <end position="520"/>
    </location>
</feature>
<organism evidence="7 8">
    <name type="scientific">Sesamum indicum</name>
    <name type="common">Oriental sesame</name>
    <name type="synonym">Sesamum orientale</name>
    <dbReference type="NCBI Taxonomy" id="4182"/>
    <lineage>
        <taxon>Eukaryota</taxon>
        <taxon>Viridiplantae</taxon>
        <taxon>Streptophyta</taxon>
        <taxon>Embryophyta</taxon>
        <taxon>Tracheophyta</taxon>
        <taxon>Spermatophyta</taxon>
        <taxon>Magnoliopsida</taxon>
        <taxon>eudicotyledons</taxon>
        <taxon>Gunneridae</taxon>
        <taxon>Pentapetalae</taxon>
        <taxon>asterids</taxon>
        <taxon>lamiids</taxon>
        <taxon>Lamiales</taxon>
        <taxon>Pedaliaceae</taxon>
        <taxon>Sesamum</taxon>
    </lineage>
</organism>
<dbReference type="Pfam" id="PF04434">
    <property type="entry name" value="SWIM"/>
    <property type="match status" value="1"/>
</dbReference>
<dbReference type="SMART" id="SM00575">
    <property type="entry name" value="ZnF_PMZ"/>
    <property type="match status" value="1"/>
</dbReference>
<evidence type="ECO:0000313" key="7">
    <source>
        <dbReference type="Proteomes" id="UP000504604"/>
    </source>
</evidence>
<evidence type="ECO:0000256" key="1">
    <source>
        <dbReference type="ARBA" id="ARBA00022723"/>
    </source>
</evidence>
<accession>A0A8M8USR8</accession>
<sequence length="705" mass="80210">MRFDSDDHTDGDSPDEFDSQKNSDDDVVGKAPFFCNDDKFDPRFALGMQFSNKKEFREAIHSHAIMTRRNLVRTRNDNKRIYARCKADGCSWHINAVKIRDELGFQIREYNHVHICGSSFNVKNVRINWLSQKYVEAFRSDPNRSAKGFRQDVIRQLRCNVSRGQAYATKRRCLQEIQGDGAEQYARLWDYAGALKNKNPGSTIIMNLEDADAIGKKKFKRFYVCFAAVKNGFLSGLVLSENKENWEWFLTLLKEDLNIIRDDAYTFISDKQKGILLAFEKVLLGVENRFCVRHLHGNMKTAGFKGLGYKKALWKAAKTTTVSQFQRAMQDIAELDVRCLECCILEAREKPILTMLEWIREYVITRMQQLRDRAERLWEGRKLCPRIKKIVDNNLKKAADCIPVKSDDIHYEVQCFDGARYTVDLKEKTCSCRSWDLTGIPCNHAMSAISAQVLDPDDFVHKCYNVDTFCKVYAPAIMPLDGLEMWEKAGYIPPVPPNFGRKKGRPARARRLEPDEVRKGKKPATIIDKLPRQRGKRICKFCHQVGHTTKGCKWKKFAEEFPVDDGFEQAVATEHVTAPVQQDEVIVNEDCPSVSQPEVVSQPETDGSCCCSCFDAGVGVGVVVHVSMLGQVQIDVPVLVPAPRFMHARVNIRAPPPMVGHPPGFVSRPTQVQLVDFDASTQSSKASDPKRTGVCRCREIDQRSS</sequence>
<feature type="compositionally biased region" description="Basic residues" evidence="5">
    <location>
        <begin position="500"/>
        <end position="509"/>
    </location>
</feature>
<dbReference type="AlphaFoldDB" id="A0A8M8USR8"/>
<protein>
    <submittedName>
        <fullName evidence="8">Uncharacterized protein LOC110011996</fullName>
    </submittedName>
</protein>
<feature type="compositionally biased region" description="Basic and acidic residues" evidence="5">
    <location>
        <begin position="1"/>
        <end position="11"/>
    </location>
</feature>
<proteinExistence type="predicted"/>
<keyword evidence="2 4" id="KW-0863">Zinc-finger</keyword>
<evidence type="ECO:0000256" key="5">
    <source>
        <dbReference type="SAM" id="MobiDB-lite"/>
    </source>
</evidence>
<reference evidence="8" key="1">
    <citation type="submission" date="2025-08" db="UniProtKB">
        <authorList>
            <consortium name="RefSeq"/>
        </authorList>
    </citation>
    <scope>IDENTIFICATION</scope>
</reference>
<dbReference type="GeneID" id="110011996"/>
<evidence type="ECO:0000259" key="6">
    <source>
        <dbReference type="PROSITE" id="PS50966"/>
    </source>
</evidence>
<name>A0A8M8USR8_SESIN</name>
<dbReference type="PANTHER" id="PTHR31973">
    <property type="entry name" value="POLYPROTEIN, PUTATIVE-RELATED"/>
    <property type="match status" value="1"/>
</dbReference>
<dbReference type="Pfam" id="PF03108">
    <property type="entry name" value="DBD_Tnp_Mut"/>
    <property type="match status" value="1"/>
</dbReference>
<evidence type="ECO:0000256" key="2">
    <source>
        <dbReference type="ARBA" id="ARBA00022771"/>
    </source>
</evidence>
<dbReference type="KEGG" id="sind:110011996"/>
<feature type="region of interest" description="Disordered" evidence="5">
    <location>
        <begin position="1"/>
        <end position="25"/>
    </location>
</feature>
<dbReference type="InterPro" id="IPR007527">
    <property type="entry name" value="Znf_SWIM"/>
</dbReference>
<gene>
    <name evidence="8" type="primary">LOC110011996</name>
</gene>
<evidence type="ECO:0000256" key="4">
    <source>
        <dbReference type="PROSITE-ProRule" id="PRU00325"/>
    </source>
</evidence>
<dbReference type="PANTHER" id="PTHR31973:SF187">
    <property type="entry name" value="MUTATOR TRANSPOSASE MUDRA PROTEIN"/>
    <property type="match status" value="1"/>
</dbReference>
<keyword evidence="7" id="KW-1185">Reference proteome</keyword>
<dbReference type="InterPro" id="IPR006564">
    <property type="entry name" value="Znf_PMZ"/>
</dbReference>
<evidence type="ECO:0000313" key="8">
    <source>
        <dbReference type="RefSeq" id="XP_020549562.1"/>
    </source>
</evidence>
<keyword evidence="3" id="KW-0862">Zinc</keyword>